<dbReference type="AlphaFoldDB" id="A0A8C9H0M1"/>
<protein>
    <submittedName>
        <fullName evidence="1">Uncharacterized protein</fullName>
    </submittedName>
</protein>
<evidence type="ECO:0000313" key="1">
    <source>
        <dbReference type="Ensembl" id="ENSPTEP00000013880.1"/>
    </source>
</evidence>
<dbReference type="Proteomes" id="UP000694416">
    <property type="component" value="Unplaced"/>
</dbReference>
<evidence type="ECO:0000313" key="2">
    <source>
        <dbReference type="Proteomes" id="UP000694416"/>
    </source>
</evidence>
<name>A0A8C9H0M1_9PRIM</name>
<keyword evidence="2" id="KW-1185">Reference proteome</keyword>
<accession>A0A8C9H0M1</accession>
<proteinExistence type="predicted"/>
<reference evidence="1" key="2">
    <citation type="submission" date="2025-09" db="UniProtKB">
        <authorList>
            <consortium name="Ensembl"/>
        </authorList>
    </citation>
    <scope>IDENTIFICATION</scope>
</reference>
<sequence length="76" mass="8702">DPGSQAVLDAIMKADDRRKMSFLESLIEMIQKFPYEDRAYDKLHEDLDRVRGKLKQFCSSLKIQPDLEISAEASGL</sequence>
<dbReference type="Ensembl" id="ENSPTET00000020824.1">
    <property type="protein sequence ID" value="ENSPTEP00000013880.1"/>
    <property type="gene ID" value="ENSPTEG00000015516.1"/>
</dbReference>
<reference evidence="1" key="1">
    <citation type="submission" date="2025-08" db="UniProtKB">
        <authorList>
            <consortium name="Ensembl"/>
        </authorList>
    </citation>
    <scope>IDENTIFICATION</scope>
</reference>
<organism evidence="1 2">
    <name type="scientific">Piliocolobus tephrosceles</name>
    <name type="common">Ugandan red Colobus</name>
    <dbReference type="NCBI Taxonomy" id="591936"/>
    <lineage>
        <taxon>Eukaryota</taxon>
        <taxon>Metazoa</taxon>
        <taxon>Chordata</taxon>
        <taxon>Craniata</taxon>
        <taxon>Vertebrata</taxon>
        <taxon>Euteleostomi</taxon>
        <taxon>Mammalia</taxon>
        <taxon>Eutheria</taxon>
        <taxon>Euarchontoglires</taxon>
        <taxon>Primates</taxon>
        <taxon>Haplorrhini</taxon>
        <taxon>Catarrhini</taxon>
        <taxon>Cercopithecidae</taxon>
        <taxon>Colobinae</taxon>
        <taxon>Piliocolobus</taxon>
    </lineage>
</organism>